<accession>A0A1L1PMV0</accession>
<keyword evidence="2" id="KW-1185">Reference proteome</keyword>
<reference evidence="2" key="1">
    <citation type="submission" date="2014-11" db="EMBL/GenBank/DDBJ databases">
        <title>Draft genome sequence of Hydrogenophaga intermedia S1.</title>
        <authorList>
            <person name="Gan H.M."/>
            <person name="Chew T.H."/>
            <person name="Stolz A."/>
        </authorList>
    </citation>
    <scope>NUCLEOTIDE SEQUENCE [LARGE SCALE GENOMIC DNA]</scope>
    <source>
        <strain evidence="2">S1</strain>
    </source>
</reference>
<dbReference type="Proteomes" id="UP000028878">
    <property type="component" value="Unassembled WGS sequence"/>
</dbReference>
<proteinExistence type="predicted"/>
<sequence>MKCQGHINQMIRRISAQGLIALPSRSNLESQCSRGWCASNLLGRRVFMSGMLSFPPSKFFVWNFRGTPMFASRHAHKRTMPMEKSQ</sequence>
<name>A0A1L1PMV0_HYDIT</name>
<dbReference type="AlphaFoldDB" id="A0A1L1PMV0"/>
<dbReference type="EMBL" id="CCAE010000010">
    <property type="protein sequence ID" value="CDN87366.1"/>
    <property type="molecule type" value="Genomic_DNA"/>
</dbReference>
<gene>
    <name evidence="1" type="ORF">BN948_01788</name>
</gene>
<protein>
    <submittedName>
        <fullName evidence="1">Uncharacterized protein</fullName>
    </submittedName>
</protein>
<evidence type="ECO:0000313" key="2">
    <source>
        <dbReference type="Proteomes" id="UP000028878"/>
    </source>
</evidence>
<organism evidence="1 2">
    <name type="scientific">Hydrogenophaga intermedia</name>
    <dbReference type="NCBI Taxonomy" id="65786"/>
    <lineage>
        <taxon>Bacteria</taxon>
        <taxon>Pseudomonadati</taxon>
        <taxon>Pseudomonadota</taxon>
        <taxon>Betaproteobacteria</taxon>
        <taxon>Burkholderiales</taxon>
        <taxon>Comamonadaceae</taxon>
        <taxon>Hydrogenophaga</taxon>
    </lineage>
</organism>
<evidence type="ECO:0000313" key="1">
    <source>
        <dbReference type="EMBL" id="CDN87366.1"/>
    </source>
</evidence>